<organism evidence="1 2">
    <name type="scientific">Gulo gulo</name>
    <name type="common">Wolverine</name>
    <name type="synonym">Gluton</name>
    <dbReference type="NCBI Taxonomy" id="48420"/>
    <lineage>
        <taxon>Eukaryota</taxon>
        <taxon>Metazoa</taxon>
        <taxon>Chordata</taxon>
        <taxon>Craniata</taxon>
        <taxon>Vertebrata</taxon>
        <taxon>Euteleostomi</taxon>
        <taxon>Mammalia</taxon>
        <taxon>Eutheria</taxon>
        <taxon>Laurasiatheria</taxon>
        <taxon>Carnivora</taxon>
        <taxon>Caniformia</taxon>
        <taxon>Musteloidea</taxon>
        <taxon>Mustelidae</taxon>
        <taxon>Guloninae</taxon>
        <taxon>Gulo</taxon>
    </lineage>
</organism>
<reference evidence="1 2" key="1">
    <citation type="submission" date="2018-10" db="EMBL/GenBank/DDBJ databases">
        <authorList>
            <person name="Ekblom R."/>
            <person name="Jareborg N."/>
        </authorList>
    </citation>
    <scope>NUCLEOTIDE SEQUENCE [LARGE SCALE GENOMIC DNA]</scope>
    <source>
        <tissue evidence="1">Muscle</tissue>
    </source>
</reference>
<dbReference type="EMBL" id="CYRY02009075">
    <property type="protein sequence ID" value="VCW77611.1"/>
    <property type="molecule type" value="Genomic_DNA"/>
</dbReference>
<evidence type="ECO:0000313" key="1">
    <source>
        <dbReference type="EMBL" id="VCW77611.1"/>
    </source>
</evidence>
<evidence type="ECO:0000313" key="2">
    <source>
        <dbReference type="Proteomes" id="UP000269945"/>
    </source>
</evidence>
<comment type="caution">
    <text evidence="1">The sequence shown here is derived from an EMBL/GenBank/DDBJ whole genome shotgun (WGS) entry which is preliminary data.</text>
</comment>
<gene>
    <name evidence="1" type="ORF">BN2614_LOCUS1</name>
</gene>
<protein>
    <submittedName>
        <fullName evidence="1">Uncharacterized protein</fullName>
    </submittedName>
</protein>
<dbReference type="Proteomes" id="UP000269945">
    <property type="component" value="Unassembled WGS sequence"/>
</dbReference>
<accession>A0A9X9PYG9</accession>
<keyword evidence="2" id="KW-1185">Reference proteome</keyword>
<name>A0A9X9PYG9_GULGU</name>
<proteinExistence type="predicted"/>
<sequence>TESKKRLPWKHQRLRLEEGGELKEVWFFLRKNILLFHDGICTSKKYRCPQNADKDEYLDTSKPSAFE</sequence>
<dbReference type="AlphaFoldDB" id="A0A9X9PYG9"/>
<feature type="non-terminal residue" evidence="1">
    <location>
        <position position="1"/>
    </location>
</feature>